<keyword evidence="1" id="KW-0808">Transferase</keyword>
<evidence type="ECO:0000313" key="9">
    <source>
        <dbReference type="Proteomes" id="UP000789901"/>
    </source>
</evidence>
<feature type="domain" description="Reverse transcriptase RNase H-like" evidence="7">
    <location>
        <begin position="63"/>
        <end position="106"/>
    </location>
</feature>
<protein>
    <submittedName>
        <fullName evidence="8">11556_t:CDS:1</fullName>
    </submittedName>
</protein>
<keyword evidence="9" id="KW-1185">Reference proteome</keyword>
<evidence type="ECO:0000256" key="3">
    <source>
        <dbReference type="ARBA" id="ARBA00022722"/>
    </source>
</evidence>
<evidence type="ECO:0000256" key="4">
    <source>
        <dbReference type="ARBA" id="ARBA00022759"/>
    </source>
</evidence>
<gene>
    <name evidence="8" type="ORF">GMARGA_LOCUS20384</name>
</gene>
<evidence type="ECO:0000256" key="6">
    <source>
        <dbReference type="ARBA" id="ARBA00022918"/>
    </source>
</evidence>
<dbReference type="EMBL" id="CAJVQB010017816">
    <property type="protein sequence ID" value="CAG8785594.1"/>
    <property type="molecule type" value="Genomic_DNA"/>
</dbReference>
<comment type="caution">
    <text evidence="8">The sequence shown here is derived from an EMBL/GenBank/DDBJ whole genome shotgun (WGS) entry which is preliminary data.</text>
</comment>
<organism evidence="8 9">
    <name type="scientific">Gigaspora margarita</name>
    <dbReference type="NCBI Taxonomy" id="4874"/>
    <lineage>
        <taxon>Eukaryota</taxon>
        <taxon>Fungi</taxon>
        <taxon>Fungi incertae sedis</taxon>
        <taxon>Mucoromycota</taxon>
        <taxon>Glomeromycotina</taxon>
        <taxon>Glomeromycetes</taxon>
        <taxon>Diversisporales</taxon>
        <taxon>Gigasporaceae</taxon>
        <taxon>Gigaspora</taxon>
    </lineage>
</organism>
<dbReference type="PANTHER" id="PTHR34072">
    <property type="entry name" value="ENZYMATIC POLYPROTEIN-RELATED"/>
    <property type="match status" value="1"/>
</dbReference>
<sequence>MQFFEHIVGIEGIKPDSQKVDKLDKLLLSKNILQLRAFLDLKNFSKRLNLYLKYLKRMRNSRLDTVLSQIKNDQEHVIAYASCTLTPAKQNYSIVKLEYLAVIWTLLNSCTINDNKRITRRLTLQEYQFDIKYRASSWNKNADFLTHLPKYLKDNKNKQYNQLYQYLFTLQFDKDITKIENLESKKKQKIILLKIINYTNEIKGTPTSNQI</sequence>
<dbReference type="InterPro" id="IPR041373">
    <property type="entry name" value="RT_RNaseH"/>
</dbReference>
<dbReference type="Pfam" id="PF17917">
    <property type="entry name" value="RT_RNaseH"/>
    <property type="match status" value="1"/>
</dbReference>
<keyword evidence="6" id="KW-0695">RNA-directed DNA polymerase</keyword>
<dbReference type="SUPFAM" id="SSF56672">
    <property type="entry name" value="DNA/RNA polymerases"/>
    <property type="match status" value="1"/>
</dbReference>
<keyword evidence="5" id="KW-0378">Hydrolase</keyword>
<proteinExistence type="predicted"/>
<name>A0ABN7VM13_GIGMA</name>
<keyword evidence="3" id="KW-0540">Nuclease</keyword>
<evidence type="ECO:0000256" key="2">
    <source>
        <dbReference type="ARBA" id="ARBA00022695"/>
    </source>
</evidence>
<dbReference type="Proteomes" id="UP000789901">
    <property type="component" value="Unassembled WGS sequence"/>
</dbReference>
<evidence type="ECO:0000313" key="8">
    <source>
        <dbReference type="EMBL" id="CAG8785594.1"/>
    </source>
</evidence>
<evidence type="ECO:0000256" key="1">
    <source>
        <dbReference type="ARBA" id="ARBA00022679"/>
    </source>
</evidence>
<keyword evidence="2" id="KW-0548">Nucleotidyltransferase</keyword>
<dbReference type="InterPro" id="IPR043502">
    <property type="entry name" value="DNA/RNA_pol_sf"/>
</dbReference>
<reference evidence="8 9" key="1">
    <citation type="submission" date="2021-06" db="EMBL/GenBank/DDBJ databases">
        <authorList>
            <person name="Kallberg Y."/>
            <person name="Tangrot J."/>
            <person name="Rosling A."/>
        </authorList>
    </citation>
    <scope>NUCLEOTIDE SEQUENCE [LARGE SCALE GENOMIC DNA]</scope>
    <source>
        <strain evidence="8 9">120-4 pot B 10/14</strain>
    </source>
</reference>
<evidence type="ECO:0000256" key="5">
    <source>
        <dbReference type="ARBA" id="ARBA00022801"/>
    </source>
</evidence>
<evidence type="ECO:0000259" key="7">
    <source>
        <dbReference type="Pfam" id="PF17917"/>
    </source>
</evidence>
<keyword evidence="4" id="KW-0255">Endonuclease</keyword>
<accession>A0ABN7VM13</accession>